<keyword evidence="1" id="KW-1133">Transmembrane helix</keyword>
<keyword evidence="1" id="KW-0812">Transmembrane</keyword>
<feature type="transmembrane region" description="Helical" evidence="1">
    <location>
        <begin position="61"/>
        <end position="84"/>
    </location>
</feature>
<keyword evidence="3" id="KW-1185">Reference proteome</keyword>
<evidence type="ECO:0000313" key="2">
    <source>
        <dbReference type="EMBL" id="PCC40251.1"/>
    </source>
</evidence>
<organism evidence="2 3">
    <name type="scientific">Brachybacterium alimentarium</name>
    <dbReference type="NCBI Taxonomy" id="47845"/>
    <lineage>
        <taxon>Bacteria</taxon>
        <taxon>Bacillati</taxon>
        <taxon>Actinomycetota</taxon>
        <taxon>Actinomycetes</taxon>
        <taxon>Micrococcales</taxon>
        <taxon>Dermabacteraceae</taxon>
        <taxon>Brachybacterium</taxon>
    </lineage>
</organism>
<protein>
    <submittedName>
        <fullName evidence="2">Uncharacterized protein</fullName>
    </submittedName>
</protein>
<keyword evidence="1" id="KW-0472">Membrane</keyword>
<dbReference type="OrthoDB" id="122635at2"/>
<comment type="caution">
    <text evidence="2">The sequence shown here is derived from an EMBL/GenBank/DDBJ whole genome shotgun (WGS) entry which is preliminary data.</text>
</comment>
<reference evidence="2 3" key="1">
    <citation type="journal article" date="2017" name="Elife">
        <title>Extensive horizontal gene transfer in cheese-associated bacteria.</title>
        <authorList>
            <person name="Bonham K.S."/>
            <person name="Wolfe B.E."/>
            <person name="Dutton R.J."/>
        </authorList>
    </citation>
    <scope>NUCLEOTIDE SEQUENCE [LARGE SCALE GENOMIC DNA]</scope>
    <source>
        <strain evidence="2 3">341_9</strain>
    </source>
</reference>
<dbReference type="EMBL" id="NRGR01000008">
    <property type="protein sequence ID" value="PCC40251.1"/>
    <property type="molecule type" value="Genomic_DNA"/>
</dbReference>
<evidence type="ECO:0000256" key="1">
    <source>
        <dbReference type="SAM" id="Phobius"/>
    </source>
</evidence>
<dbReference type="AlphaFoldDB" id="A0A2A3YLT6"/>
<feature type="transmembrane region" description="Helical" evidence="1">
    <location>
        <begin position="32"/>
        <end position="55"/>
    </location>
</feature>
<accession>A0A2A3YLT6</accession>
<sequence>MLLPLKSVGAAFVLTFFFGPLGMLYSTVGGALVMIGVTLGLAVLTGIVLFVISLVTLGIGAVLAIFAPLVGLPVWIASMIWGCLAASRHNERVQAQLAAFGGHRPPGY</sequence>
<name>A0A2A3YLT6_9MICO</name>
<dbReference type="Proteomes" id="UP000218598">
    <property type="component" value="Unassembled WGS sequence"/>
</dbReference>
<proteinExistence type="predicted"/>
<feature type="transmembrane region" description="Helical" evidence="1">
    <location>
        <begin position="6"/>
        <end position="25"/>
    </location>
</feature>
<evidence type="ECO:0000313" key="3">
    <source>
        <dbReference type="Proteomes" id="UP000218598"/>
    </source>
</evidence>
<gene>
    <name evidence="2" type="ORF">CIK66_05340</name>
</gene>